<dbReference type="GO" id="GO:0004672">
    <property type="term" value="F:protein kinase activity"/>
    <property type="evidence" value="ECO:0007669"/>
    <property type="project" value="InterPro"/>
</dbReference>
<evidence type="ECO:0000313" key="4">
    <source>
        <dbReference type="Proteomes" id="UP000008983"/>
    </source>
</evidence>
<dbReference type="PANTHER" id="PTHR11909">
    <property type="entry name" value="CASEIN KINASE-RELATED"/>
    <property type="match status" value="1"/>
</dbReference>
<reference evidence="3 4" key="1">
    <citation type="submission" date="2011-07" db="EMBL/GenBank/DDBJ databases">
        <authorList>
            <person name="Coyne R."/>
            <person name="Brami D."/>
            <person name="Johnson J."/>
            <person name="Hostetler J."/>
            <person name="Hannick L."/>
            <person name="Clark T."/>
            <person name="Cassidy-Hanley D."/>
            <person name="Inman J."/>
        </authorList>
    </citation>
    <scope>NUCLEOTIDE SEQUENCE [LARGE SCALE GENOMIC DNA]</scope>
    <source>
        <strain evidence="3 4">G5</strain>
    </source>
</reference>
<sequence>MGWQKQNIVYIIDLGLAKRYVDKQGKHIPYKDNKQLTGTARYASINTHIGIEQGRRDDLESLGYVLIYFLKGSLPWQGLQCTGKSIMRLSYGKIGSSILGNVPNVYNEPKIALNKPTK</sequence>
<dbReference type="EMBL" id="GL983575">
    <property type="protein sequence ID" value="EGR32774.1"/>
    <property type="molecule type" value="Genomic_DNA"/>
</dbReference>
<dbReference type="GO" id="GO:0005524">
    <property type="term" value="F:ATP binding"/>
    <property type="evidence" value="ECO:0007669"/>
    <property type="project" value="InterPro"/>
</dbReference>
<dbReference type="RefSeq" id="XP_004036760.1">
    <property type="nucleotide sequence ID" value="XM_004036712.1"/>
</dbReference>
<dbReference type="InterPro" id="IPR050235">
    <property type="entry name" value="CK1_Ser-Thr_kinase"/>
</dbReference>
<dbReference type="Proteomes" id="UP000008983">
    <property type="component" value="Unassembled WGS sequence"/>
</dbReference>
<proteinExistence type="predicted"/>
<evidence type="ECO:0000259" key="2">
    <source>
        <dbReference type="PROSITE" id="PS50011"/>
    </source>
</evidence>
<dbReference type="OMA" id="KWVARKA"/>
<evidence type="ECO:0000256" key="1">
    <source>
        <dbReference type="ARBA" id="ARBA00023860"/>
    </source>
</evidence>
<keyword evidence="3" id="KW-0808">Transferase</keyword>
<dbReference type="Gene3D" id="1.10.510.10">
    <property type="entry name" value="Transferase(Phosphotransferase) domain 1"/>
    <property type="match status" value="1"/>
</dbReference>
<accession>G0QPQ9</accession>
<dbReference type="SUPFAM" id="SSF56112">
    <property type="entry name" value="Protein kinase-like (PK-like)"/>
    <property type="match status" value="1"/>
</dbReference>
<dbReference type="InterPro" id="IPR000719">
    <property type="entry name" value="Prot_kinase_dom"/>
</dbReference>
<dbReference type="PROSITE" id="PS50011">
    <property type="entry name" value="PROTEIN_KINASE_DOM"/>
    <property type="match status" value="1"/>
</dbReference>
<dbReference type="InterPro" id="IPR011009">
    <property type="entry name" value="Kinase-like_dom_sf"/>
</dbReference>
<keyword evidence="3" id="KW-0418">Kinase</keyword>
<name>G0QPQ9_ICHMU</name>
<dbReference type="STRING" id="857967.G0QPQ9"/>
<evidence type="ECO:0000313" key="3">
    <source>
        <dbReference type="EMBL" id="EGR32774.1"/>
    </source>
</evidence>
<dbReference type="InParanoid" id="G0QPQ9"/>
<keyword evidence="4" id="KW-1185">Reference proteome</keyword>
<dbReference type="eggNOG" id="KOG1164">
    <property type="taxonomic scope" value="Eukaryota"/>
</dbReference>
<organism evidence="3 4">
    <name type="scientific">Ichthyophthirius multifiliis</name>
    <name type="common">White spot disease agent</name>
    <name type="synonym">Ich</name>
    <dbReference type="NCBI Taxonomy" id="5932"/>
    <lineage>
        <taxon>Eukaryota</taxon>
        <taxon>Sar</taxon>
        <taxon>Alveolata</taxon>
        <taxon>Ciliophora</taxon>
        <taxon>Intramacronucleata</taxon>
        <taxon>Oligohymenophorea</taxon>
        <taxon>Hymenostomatida</taxon>
        <taxon>Ophryoglenina</taxon>
        <taxon>Ichthyophthirius</taxon>
    </lineage>
</organism>
<dbReference type="GeneID" id="14908945"/>
<protein>
    <recommendedName>
        <fullName evidence="1">Casein kinase I</fullName>
    </recommendedName>
</protein>
<gene>
    <name evidence="3" type="ORF">IMG5_070460</name>
</gene>
<dbReference type="AlphaFoldDB" id="G0QPQ9"/>
<dbReference type="OrthoDB" id="5800476at2759"/>
<feature type="domain" description="Protein kinase" evidence="2">
    <location>
        <begin position="1"/>
        <end position="118"/>
    </location>
</feature>